<dbReference type="OrthoDB" id="7473760at2"/>
<accession>A0A117UTM9</accession>
<comment type="caution">
    <text evidence="1">The sequence shown here is derived from an EMBL/GenBank/DDBJ whole genome shotgun (WGS) entry which is preliminary data.</text>
</comment>
<dbReference type="EMBL" id="LLZS01000009">
    <property type="protein sequence ID" value="KUR70645.1"/>
    <property type="molecule type" value="Genomic_DNA"/>
</dbReference>
<evidence type="ECO:0000313" key="2">
    <source>
        <dbReference type="Proteomes" id="UP000058012"/>
    </source>
</evidence>
<keyword evidence="2" id="KW-1185">Reference proteome</keyword>
<sequence>MPGTPHPRVRISPGTRLLRAVLALAGPEAELMQHSEAPWASVTFAGTRHTIVLCYDGWEACDAAEALMATLPEHEFTIPRTLVADAAVVRLDQSLLPEPKMTLELALLLLDDV</sequence>
<gene>
    <name evidence="1" type="ORF">AQZ52_16675</name>
</gene>
<dbReference type="STRING" id="1117702.AQZ52_16675"/>
<evidence type="ECO:0000313" key="1">
    <source>
        <dbReference type="EMBL" id="KUR70645.1"/>
    </source>
</evidence>
<proteinExistence type="predicted"/>
<reference evidence="1 2" key="1">
    <citation type="submission" date="2015-10" db="EMBL/GenBank/DDBJ databases">
        <title>Draft genome sequence of Novosphingobium fuchskuhlense DSM 25065 isolated from a surface water sample of the southwest basin of Lake Grosse Fuchskuhle.</title>
        <authorList>
            <person name="Ruckert C."/>
            <person name="Winkler A."/>
            <person name="Glaeser J."/>
            <person name="Grossart H.-P."/>
            <person name="Kalinowski J."/>
            <person name="Glaeser S."/>
        </authorList>
    </citation>
    <scope>NUCLEOTIDE SEQUENCE [LARGE SCALE GENOMIC DNA]</scope>
    <source>
        <strain evidence="1 2">FNE08-7</strain>
    </source>
</reference>
<dbReference type="AlphaFoldDB" id="A0A117UTM9"/>
<organism evidence="1 2">
    <name type="scientific">Novosphingobium fuchskuhlense</name>
    <dbReference type="NCBI Taxonomy" id="1117702"/>
    <lineage>
        <taxon>Bacteria</taxon>
        <taxon>Pseudomonadati</taxon>
        <taxon>Pseudomonadota</taxon>
        <taxon>Alphaproteobacteria</taxon>
        <taxon>Sphingomonadales</taxon>
        <taxon>Sphingomonadaceae</taxon>
        <taxon>Novosphingobium</taxon>
    </lineage>
</organism>
<dbReference type="Proteomes" id="UP000058012">
    <property type="component" value="Unassembled WGS sequence"/>
</dbReference>
<name>A0A117UTM9_9SPHN</name>
<protein>
    <submittedName>
        <fullName evidence="1">Uncharacterized protein</fullName>
    </submittedName>
</protein>